<comment type="caution">
    <text evidence="1">The sequence shown here is derived from an EMBL/GenBank/DDBJ whole genome shotgun (WGS) entry which is preliminary data.</text>
</comment>
<dbReference type="AlphaFoldDB" id="A0AAV3X792"/>
<evidence type="ECO:0008006" key="3">
    <source>
        <dbReference type="Google" id="ProtNLM"/>
    </source>
</evidence>
<dbReference type="Proteomes" id="UP001050975">
    <property type="component" value="Unassembled WGS sequence"/>
</dbReference>
<accession>A0AAV3X792</accession>
<gene>
    <name evidence="1" type="ORF">MiSe_12420</name>
</gene>
<dbReference type="SUPFAM" id="SSF51197">
    <property type="entry name" value="Clavaminate synthase-like"/>
    <property type="match status" value="1"/>
</dbReference>
<sequence>MLFKIRNQLTEVASELVYKVDLLKHTPKLPSLSESDRAIINTLKHEGVLVTSVDALSIPSTSQTIESAKKIVTRLQNPDSDPGIIQDKNYSITRIGYTQLAAEYPEIFLWGLNERLVNIIENYIGLPIACIGVDVRKDIGNGIKDVGQRKWHRDSDDRRQIRIIVYLSDVTENTIAFEYVPKHLTPVNPFKSTYADEEMKQAVPESAWKACHGNAGTAVMVATSDVYHHAKVPPTEGADRFTLVYTYTSRKPRRLQLCKDHFSTEGLQALEGKLSPNQRDYALWY</sequence>
<dbReference type="EMBL" id="BLAY01000013">
    <property type="protein sequence ID" value="GET36491.1"/>
    <property type="molecule type" value="Genomic_DNA"/>
</dbReference>
<reference evidence="1" key="1">
    <citation type="submission" date="2019-10" db="EMBL/GenBank/DDBJ databases">
        <title>Draft genome sequece of Microseira wollei NIES-4236.</title>
        <authorList>
            <person name="Yamaguchi H."/>
            <person name="Suzuki S."/>
            <person name="Kawachi M."/>
        </authorList>
    </citation>
    <scope>NUCLEOTIDE SEQUENCE</scope>
    <source>
        <strain evidence="1">NIES-4236</strain>
    </source>
</reference>
<evidence type="ECO:0000313" key="1">
    <source>
        <dbReference type="EMBL" id="GET36491.1"/>
    </source>
</evidence>
<keyword evidence="2" id="KW-1185">Reference proteome</keyword>
<name>A0AAV3X792_9CYAN</name>
<protein>
    <recommendedName>
        <fullName evidence="3">Phytanoyl-CoA dioxygenase</fullName>
    </recommendedName>
</protein>
<dbReference type="Gene3D" id="2.60.120.620">
    <property type="entry name" value="q2cbj1_9rhob like domain"/>
    <property type="match status" value="1"/>
</dbReference>
<evidence type="ECO:0000313" key="2">
    <source>
        <dbReference type="Proteomes" id="UP001050975"/>
    </source>
</evidence>
<proteinExistence type="predicted"/>
<organism evidence="1 2">
    <name type="scientific">Microseira wollei NIES-4236</name>
    <dbReference type="NCBI Taxonomy" id="2530354"/>
    <lineage>
        <taxon>Bacteria</taxon>
        <taxon>Bacillati</taxon>
        <taxon>Cyanobacteriota</taxon>
        <taxon>Cyanophyceae</taxon>
        <taxon>Oscillatoriophycideae</taxon>
        <taxon>Aerosakkonematales</taxon>
        <taxon>Aerosakkonemataceae</taxon>
        <taxon>Microseira</taxon>
    </lineage>
</organism>